<reference evidence="11 12" key="1">
    <citation type="journal article" date="2010" name="Nature">
        <title>Genome sequencing and analysis of the model grass Brachypodium distachyon.</title>
        <authorList>
            <consortium name="International Brachypodium Initiative"/>
        </authorList>
    </citation>
    <scope>NUCLEOTIDE SEQUENCE [LARGE SCALE GENOMIC DNA]</scope>
    <source>
        <strain evidence="11">Bd21</strain>
        <strain evidence="12">cv. Bd21</strain>
    </source>
</reference>
<dbReference type="EnsemblPlants" id="PNT73276">
    <property type="protein sequence ID" value="PNT73276"/>
    <property type="gene ID" value="BRADI_2g56414v3"/>
</dbReference>
<dbReference type="InterPro" id="IPR015256">
    <property type="entry name" value="eIF2g_C"/>
</dbReference>
<reference evidence="12" key="3">
    <citation type="submission" date="2018-08" db="UniProtKB">
        <authorList>
            <consortium name="EnsemblPlants"/>
        </authorList>
    </citation>
    <scope>IDENTIFICATION</scope>
    <source>
        <strain evidence="12">cv. Bd21</strain>
    </source>
</reference>
<gene>
    <name evidence="12" type="primary">LOC100834891</name>
    <name evidence="11" type="ORF">BRADI_2g56414v3</name>
</gene>
<dbReference type="RefSeq" id="XP_003564734.3">
    <property type="nucleotide sequence ID" value="XM_003564686.3"/>
</dbReference>
<evidence type="ECO:0000256" key="5">
    <source>
        <dbReference type="ARBA" id="ARBA00022741"/>
    </source>
</evidence>
<evidence type="ECO:0000259" key="9">
    <source>
        <dbReference type="Pfam" id="PF00009"/>
    </source>
</evidence>
<dbReference type="GO" id="GO:0005850">
    <property type="term" value="C:eukaryotic translation initiation factor 2 complex"/>
    <property type="evidence" value="ECO:0000318"/>
    <property type="project" value="GO_Central"/>
</dbReference>
<proteinExistence type="inferred from homology"/>
<accession>A0A2K2DG59</accession>
<dbReference type="PANTHER" id="PTHR42854">
    <property type="entry name" value="EUKARYOTIC TRANSLATION INITIATION FACTOR 2 SUBUNIT 3 FAMILY MEMBER"/>
    <property type="match status" value="1"/>
</dbReference>
<keyword evidence="4" id="KW-0396">Initiation factor</keyword>
<dbReference type="Proteomes" id="UP000008810">
    <property type="component" value="Chromosome 2"/>
</dbReference>
<dbReference type="EMBL" id="CM000881">
    <property type="protein sequence ID" value="PNT73276.1"/>
    <property type="molecule type" value="Genomic_DNA"/>
</dbReference>
<comment type="similarity">
    <text evidence="2">Belongs to the TRAFAC class translation factor GTPase superfamily. Classic translation factor GTPase family. EF-Tu/EF-1A subfamily.</text>
</comment>
<dbReference type="Pfam" id="PF09173">
    <property type="entry name" value="eIF2_C"/>
    <property type="match status" value="1"/>
</dbReference>
<reference evidence="11" key="2">
    <citation type="submission" date="2017-06" db="EMBL/GenBank/DDBJ databases">
        <title>WGS assembly of Brachypodium distachyon.</title>
        <authorList>
            <consortium name="The International Brachypodium Initiative"/>
            <person name="Lucas S."/>
            <person name="Harmon-Smith M."/>
            <person name="Lail K."/>
            <person name="Tice H."/>
            <person name="Grimwood J."/>
            <person name="Bruce D."/>
            <person name="Barry K."/>
            <person name="Shu S."/>
            <person name="Lindquist E."/>
            <person name="Wang M."/>
            <person name="Pitluck S."/>
            <person name="Vogel J.P."/>
            <person name="Garvin D.F."/>
            <person name="Mockler T.C."/>
            <person name="Schmutz J."/>
            <person name="Rokhsar D."/>
            <person name="Bevan M.W."/>
        </authorList>
    </citation>
    <scope>NUCLEOTIDE SEQUENCE</scope>
    <source>
        <strain evidence="11">Bd21</strain>
    </source>
</reference>
<dbReference type="GO" id="GO:0001731">
    <property type="term" value="P:formation of translation preinitiation complex"/>
    <property type="evidence" value="ECO:0000318"/>
    <property type="project" value="GO_Central"/>
</dbReference>
<evidence type="ECO:0000256" key="7">
    <source>
        <dbReference type="ARBA" id="ARBA00023134"/>
    </source>
</evidence>
<evidence type="ECO:0000256" key="8">
    <source>
        <dbReference type="ARBA" id="ARBA00048107"/>
    </source>
</evidence>
<keyword evidence="6" id="KW-0648">Protein biosynthesis</keyword>
<keyword evidence="5" id="KW-0547">Nucleotide-binding</keyword>
<dbReference type="STRING" id="15368.A0A2K2DG59"/>
<dbReference type="GO" id="GO:0003743">
    <property type="term" value="F:translation initiation factor activity"/>
    <property type="evidence" value="ECO:0000318"/>
    <property type="project" value="GO_Central"/>
</dbReference>
<dbReference type="InterPro" id="IPR027417">
    <property type="entry name" value="P-loop_NTPase"/>
</dbReference>
<dbReference type="InterPro" id="IPR000795">
    <property type="entry name" value="T_Tr_GTP-bd_dom"/>
</dbReference>
<dbReference type="PANTHER" id="PTHR42854:SF3">
    <property type="entry name" value="EUKARYOTIC TRANSLATION INITIATION FACTOR 2 SUBUNIT 3-RELATED"/>
    <property type="match status" value="1"/>
</dbReference>
<evidence type="ECO:0000256" key="2">
    <source>
        <dbReference type="ARBA" id="ARBA00007249"/>
    </source>
</evidence>
<keyword evidence="7" id="KW-0342">GTP-binding</keyword>
<dbReference type="EC" id="3.6.5.3" evidence="3"/>
<dbReference type="Gene3D" id="3.40.50.300">
    <property type="entry name" value="P-loop containing nucleotide triphosphate hydrolases"/>
    <property type="match status" value="1"/>
</dbReference>
<dbReference type="SUPFAM" id="SSF50465">
    <property type="entry name" value="EF-Tu/eEF-1alpha/eIF2-gamma C-terminal domain"/>
    <property type="match status" value="1"/>
</dbReference>
<feature type="domain" description="Initiation factor eIF2 gamma C-terminal" evidence="10">
    <location>
        <begin position="339"/>
        <end position="426"/>
    </location>
</feature>
<comment type="function">
    <text evidence="1">This protein promotes the GTP-dependent binding of aminoacyl-tRNA to the A-site of ribosomes during protein biosynthesis.</text>
</comment>
<dbReference type="GO" id="GO:0003924">
    <property type="term" value="F:GTPase activity"/>
    <property type="evidence" value="ECO:0007669"/>
    <property type="project" value="InterPro"/>
</dbReference>
<evidence type="ECO:0000313" key="12">
    <source>
        <dbReference type="EnsemblPlants" id="PNT73276"/>
    </source>
</evidence>
<dbReference type="Gene3D" id="2.40.30.10">
    <property type="entry name" value="Translation factors"/>
    <property type="match status" value="2"/>
</dbReference>
<evidence type="ECO:0000256" key="6">
    <source>
        <dbReference type="ARBA" id="ARBA00022917"/>
    </source>
</evidence>
<dbReference type="GeneID" id="100834891"/>
<dbReference type="Gramene" id="PNT73276">
    <property type="protein sequence ID" value="PNT73276"/>
    <property type="gene ID" value="BRADI_2g56414v3"/>
</dbReference>
<protein>
    <recommendedName>
        <fullName evidence="3">protein-synthesizing GTPase</fullName>
        <ecNumber evidence="3">3.6.5.3</ecNumber>
    </recommendedName>
</protein>
<dbReference type="Pfam" id="PF00009">
    <property type="entry name" value="GTP_EFTU"/>
    <property type="match status" value="1"/>
</dbReference>
<dbReference type="InterPro" id="IPR009000">
    <property type="entry name" value="Transl_B-barrel_sf"/>
</dbReference>
<evidence type="ECO:0000259" key="10">
    <source>
        <dbReference type="Pfam" id="PF09173"/>
    </source>
</evidence>
<keyword evidence="13" id="KW-1185">Reference proteome</keyword>
<evidence type="ECO:0000313" key="13">
    <source>
        <dbReference type="Proteomes" id="UP000008810"/>
    </source>
</evidence>
<evidence type="ECO:0000256" key="1">
    <source>
        <dbReference type="ARBA" id="ARBA00003982"/>
    </source>
</evidence>
<name>A0A2K2DG59_BRADI</name>
<dbReference type="SUPFAM" id="SSF52540">
    <property type="entry name" value="P-loop containing nucleoside triphosphate hydrolases"/>
    <property type="match status" value="1"/>
</dbReference>
<evidence type="ECO:0000313" key="11">
    <source>
        <dbReference type="EMBL" id="PNT73276.1"/>
    </source>
</evidence>
<dbReference type="AlphaFoldDB" id="A0A2K2DG59"/>
<evidence type="ECO:0000256" key="3">
    <source>
        <dbReference type="ARBA" id="ARBA00011986"/>
    </source>
</evidence>
<dbReference type="GO" id="GO:0005525">
    <property type="term" value="F:GTP binding"/>
    <property type="evidence" value="ECO:0007669"/>
    <property type="project" value="UniProtKB-KW"/>
</dbReference>
<dbReference type="InterPro" id="IPR050543">
    <property type="entry name" value="eIF2G"/>
</dbReference>
<dbReference type="InterPro" id="IPR009001">
    <property type="entry name" value="Transl_elong_EF1A/Init_IF2_C"/>
</dbReference>
<dbReference type="SUPFAM" id="SSF50447">
    <property type="entry name" value="Translation proteins"/>
    <property type="match status" value="1"/>
</dbReference>
<organism evidence="11">
    <name type="scientific">Brachypodium distachyon</name>
    <name type="common">Purple false brome</name>
    <name type="synonym">Trachynia distachya</name>
    <dbReference type="NCBI Taxonomy" id="15368"/>
    <lineage>
        <taxon>Eukaryota</taxon>
        <taxon>Viridiplantae</taxon>
        <taxon>Streptophyta</taxon>
        <taxon>Embryophyta</taxon>
        <taxon>Tracheophyta</taxon>
        <taxon>Spermatophyta</taxon>
        <taxon>Magnoliopsida</taxon>
        <taxon>Liliopsida</taxon>
        <taxon>Poales</taxon>
        <taxon>Poaceae</taxon>
        <taxon>BOP clade</taxon>
        <taxon>Pooideae</taxon>
        <taxon>Stipodae</taxon>
        <taxon>Brachypodieae</taxon>
        <taxon>Brachypodium</taxon>
    </lineage>
</organism>
<sequence length="442" mass="47669">MDIGTQTSPTPRICIAGLVGQSATGKSTLLETLLGNEPYGRMEPTLRLKCAYAKIYNCSSSHAECYRSCSRIVDIAEHQCDTPGHELNPVSVQKHVSFVDCPGNMLYVSTMLAGIMMTDGVLVLSKPSVDFYLAPTCAVLAAASIMGKSIVVLQNCTEEESANKTKIKESLRQIQQFTRLIVSIEVPIVRLSVRDKTSSKIAELCSRINNMSTPEQDVTSPALMIIANSTCDPEGSENSDETLLVTIHGRVMQGVISPNQETEVRPGIVKVGEDGKAVSCPIILKVVAIMEDAAVSGQVVALRAAANIRNDDQLKSVIKGGLGGHVLGQVGSLPAVYSALKVKFSLVRKMFNPYSEELEKVEAIEKDQDLLLTIGAMSTHGKVHSITEDMMVVSALTPPSCARKEERIFISRKQELAWNLIGHGEIIGGKSVAVVERSFPAD</sequence>
<comment type="catalytic activity">
    <reaction evidence="8">
        <text>GTP + H2O = GDP + phosphate + H(+)</text>
        <dbReference type="Rhea" id="RHEA:19669"/>
        <dbReference type="ChEBI" id="CHEBI:15377"/>
        <dbReference type="ChEBI" id="CHEBI:15378"/>
        <dbReference type="ChEBI" id="CHEBI:37565"/>
        <dbReference type="ChEBI" id="CHEBI:43474"/>
        <dbReference type="ChEBI" id="CHEBI:58189"/>
        <dbReference type="EC" id="3.6.5.3"/>
    </reaction>
</comment>
<evidence type="ECO:0000256" key="4">
    <source>
        <dbReference type="ARBA" id="ARBA00022540"/>
    </source>
</evidence>
<feature type="domain" description="Tr-type G" evidence="9">
    <location>
        <begin position="13"/>
        <end position="194"/>
    </location>
</feature>